<evidence type="ECO:0000256" key="4">
    <source>
        <dbReference type="ARBA" id="ARBA00022676"/>
    </source>
</evidence>
<dbReference type="InterPro" id="IPR001503">
    <property type="entry name" value="Glyco_trans_10"/>
</dbReference>
<sequence length="431" mass="49860">MKDVHLFAVFVTFVIVSLFSYYSRSNRGENSGMDSDNFINVGSKNGPVANYSKPRKILIYTEFFYSGLPWPGLTTSEDFTQFKGQKCSVTNCELTYDKNDSMSSDVVIFHAYNMPSSKEMFRLQRQRPQHQVWVYFHLENPIVTSYIAPHKHRSDLDNVFNWTMTFMRESDIFHPYGFYLPLTKGERSSVPSQNHAIGKTKLAVWLGSGCGQVLDERKVRMMYIHNLRKLIPVDIYGNCAKYFHQTVRDCPKTADDHPTPECASLLKEHKFILAFENMNCKDYITEKYWCNPLELGLVPVVMGGADYKALAIPGFYINVFDFSSLKELADYLMFLDKNDGEYNKYFEWKKLYKVGGCLRGYNMASHYPWMCEVCAAANNGSLLSKPKFYKKVQNFYDPEKRCGIQYSRLKEIISEAFDNSQKLSKIKSNSI</sequence>
<evidence type="ECO:0000256" key="1">
    <source>
        <dbReference type="ARBA" id="ARBA00004323"/>
    </source>
</evidence>
<dbReference type="Pfam" id="PF00852">
    <property type="entry name" value="Glyco_transf_10"/>
    <property type="match status" value="1"/>
</dbReference>
<dbReference type="InterPro" id="IPR038577">
    <property type="entry name" value="GT10-like_C_sf"/>
</dbReference>
<evidence type="ECO:0000256" key="10">
    <source>
        <dbReference type="ARBA" id="ARBA00023136"/>
    </source>
</evidence>
<evidence type="ECO:0000256" key="7">
    <source>
        <dbReference type="ARBA" id="ARBA00022968"/>
    </source>
</evidence>
<evidence type="ECO:0000313" key="15">
    <source>
        <dbReference type="EMBL" id="CAH3028180.1"/>
    </source>
</evidence>
<evidence type="ECO:0000259" key="13">
    <source>
        <dbReference type="Pfam" id="PF00852"/>
    </source>
</evidence>
<evidence type="ECO:0000256" key="11">
    <source>
        <dbReference type="ARBA" id="ARBA00023180"/>
    </source>
</evidence>
<feature type="domain" description="Fucosyltransferase N-terminal" evidence="14">
    <location>
        <begin position="53"/>
        <end position="177"/>
    </location>
</feature>
<evidence type="ECO:0000256" key="5">
    <source>
        <dbReference type="ARBA" id="ARBA00022679"/>
    </source>
</evidence>
<organism evidence="15 16">
    <name type="scientific">Porites evermanni</name>
    <dbReference type="NCBI Taxonomy" id="104178"/>
    <lineage>
        <taxon>Eukaryota</taxon>
        <taxon>Metazoa</taxon>
        <taxon>Cnidaria</taxon>
        <taxon>Anthozoa</taxon>
        <taxon>Hexacorallia</taxon>
        <taxon>Scleractinia</taxon>
        <taxon>Fungiina</taxon>
        <taxon>Poritidae</taxon>
        <taxon>Porites</taxon>
    </lineage>
</organism>
<dbReference type="Pfam" id="PF17039">
    <property type="entry name" value="Glyco_tran_10_N"/>
    <property type="match status" value="1"/>
</dbReference>
<dbReference type="Gene3D" id="3.40.50.11660">
    <property type="entry name" value="Glycosyl transferase family 10, C-terminal domain"/>
    <property type="match status" value="1"/>
</dbReference>
<evidence type="ECO:0000256" key="3">
    <source>
        <dbReference type="ARBA" id="ARBA00008919"/>
    </source>
</evidence>
<keyword evidence="9 12" id="KW-0333">Golgi apparatus</keyword>
<keyword evidence="4 12" id="KW-0328">Glycosyltransferase</keyword>
<evidence type="ECO:0000313" key="16">
    <source>
        <dbReference type="Proteomes" id="UP001159427"/>
    </source>
</evidence>
<comment type="caution">
    <text evidence="15">The sequence shown here is derived from an EMBL/GenBank/DDBJ whole genome shotgun (WGS) entry which is preliminary data.</text>
</comment>
<dbReference type="EC" id="2.4.1.-" evidence="12"/>
<reference evidence="15 16" key="1">
    <citation type="submission" date="2022-05" db="EMBL/GenBank/DDBJ databases">
        <authorList>
            <consortium name="Genoscope - CEA"/>
            <person name="William W."/>
        </authorList>
    </citation>
    <scope>NUCLEOTIDE SEQUENCE [LARGE SCALE GENOMIC DNA]</scope>
</reference>
<evidence type="ECO:0000256" key="12">
    <source>
        <dbReference type="RuleBase" id="RU003832"/>
    </source>
</evidence>
<evidence type="ECO:0000259" key="14">
    <source>
        <dbReference type="Pfam" id="PF17039"/>
    </source>
</evidence>
<keyword evidence="10 12" id="KW-0472">Membrane</keyword>
<keyword evidence="6 12" id="KW-0812">Transmembrane</keyword>
<dbReference type="EMBL" id="CALNXI010000496">
    <property type="protein sequence ID" value="CAH3028180.1"/>
    <property type="molecule type" value="Genomic_DNA"/>
</dbReference>
<name>A0ABN8MI07_9CNID</name>
<dbReference type="Proteomes" id="UP001159427">
    <property type="component" value="Unassembled WGS sequence"/>
</dbReference>
<comment type="similarity">
    <text evidence="3 12">Belongs to the glycosyltransferase 10 family.</text>
</comment>
<keyword evidence="5 12" id="KW-0808">Transferase</keyword>
<feature type="transmembrane region" description="Helical" evidence="12">
    <location>
        <begin position="6"/>
        <end position="23"/>
    </location>
</feature>
<dbReference type="InterPro" id="IPR055270">
    <property type="entry name" value="Glyco_tran_10_C"/>
</dbReference>
<gene>
    <name evidence="15" type="ORF">PEVE_00033365</name>
</gene>
<dbReference type="PANTHER" id="PTHR48438">
    <property type="entry name" value="ALPHA-(1,3)-FUCOSYLTRANSFERASE C-RELATED"/>
    <property type="match status" value="1"/>
</dbReference>
<comment type="pathway">
    <text evidence="2">Protein modification; protein glycosylation.</text>
</comment>
<keyword evidence="8 12" id="KW-1133">Transmembrane helix</keyword>
<accession>A0ABN8MI07</accession>
<keyword evidence="7" id="KW-0735">Signal-anchor</keyword>
<comment type="subcellular location">
    <subcellularLocation>
        <location evidence="1">Golgi apparatus membrane</location>
        <topology evidence="1">Single-pass type II membrane protein</topology>
    </subcellularLocation>
    <subcellularLocation>
        <location evidence="12">Golgi apparatus</location>
        <location evidence="12">Golgi stack membrane</location>
        <topology evidence="12">Single-pass type II membrane protein</topology>
    </subcellularLocation>
</comment>
<evidence type="ECO:0000256" key="6">
    <source>
        <dbReference type="ARBA" id="ARBA00022692"/>
    </source>
</evidence>
<feature type="domain" description="Fucosyltransferase C-terminal" evidence="13">
    <location>
        <begin position="198"/>
        <end position="393"/>
    </location>
</feature>
<dbReference type="PANTHER" id="PTHR48438:SF1">
    <property type="entry name" value="ALPHA-(1,3)-FUCOSYLTRANSFERASE C-RELATED"/>
    <property type="match status" value="1"/>
</dbReference>
<evidence type="ECO:0000256" key="8">
    <source>
        <dbReference type="ARBA" id="ARBA00022989"/>
    </source>
</evidence>
<keyword evidence="11" id="KW-0325">Glycoprotein</keyword>
<evidence type="ECO:0000256" key="9">
    <source>
        <dbReference type="ARBA" id="ARBA00023034"/>
    </source>
</evidence>
<dbReference type="SUPFAM" id="SSF53756">
    <property type="entry name" value="UDP-Glycosyltransferase/glycogen phosphorylase"/>
    <property type="match status" value="1"/>
</dbReference>
<keyword evidence="16" id="KW-1185">Reference proteome</keyword>
<protein>
    <recommendedName>
        <fullName evidence="12">Fucosyltransferase</fullName>
        <ecNumber evidence="12">2.4.1.-</ecNumber>
    </recommendedName>
</protein>
<proteinExistence type="inferred from homology"/>
<dbReference type="InterPro" id="IPR031481">
    <property type="entry name" value="Glyco_tran_10_N"/>
</dbReference>
<evidence type="ECO:0000256" key="2">
    <source>
        <dbReference type="ARBA" id="ARBA00004922"/>
    </source>
</evidence>